<sequence length="72" mass="7865">MVTMGFLIALVAWIWSVSRGIQVSLLCVVLNFMFPPISQGIFALYEQSMRPPLLIMAVGLGMMYLGGGLKVS</sequence>
<dbReference type="Proteomes" id="UP000032068">
    <property type="component" value="Unassembled WGS sequence"/>
</dbReference>
<keyword evidence="1" id="KW-0472">Membrane</keyword>
<keyword evidence="1" id="KW-0812">Transmembrane</keyword>
<dbReference type="AlphaFoldDB" id="A0A0D0KZ75"/>
<gene>
    <name evidence="2" type="ORF">RU08_03585</name>
</gene>
<protein>
    <recommendedName>
        <fullName evidence="4">EamA domain-containing protein</fullName>
    </recommendedName>
</protein>
<comment type="caution">
    <text evidence="2">The sequence shown here is derived from an EMBL/GenBank/DDBJ whole genome shotgun (WGS) entry which is preliminary data.</text>
</comment>
<evidence type="ECO:0000256" key="1">
    <source>
        <dbReference type="SAM" id="Phobius"/>
    </source>
</evidence>
<feature type="transmembrane region" description="Helical" evidence="1">
    <location>
        <begin position="53"/>
        <end position="71"/>
    </location>
</feature>
<keyword evidence="1" id="KW-1133">Transmembrane helix</keyword>
<name>A0A0D0KZ75_9PSED</name>
<proteinExistence type="predicted"/>
<evidence type="ECO:0000313" key="3">
    <source>
        <dbReference type="Proteomes" id="UP000032068"/>
    </source>
</evidence>
<organism evidence="2 3">
    <name type="scientific">Pseudomonas fulva</name>
    <dbReference type="NCBI Taxonomy" id="47880"/>
    <lineage>
        <taxon>Bacteria</taxon>
        <taxon>Pseudomonadati</taxon>
        <taxon>Pseudomonadota</taxon>
        <taxon>Gammaproteobacteria</taxon>
        <taxon>Pseudomonadales</taxon>
        <taxon>Pseudomonadaceae</taxon>
        <taxon>Pseudomonas</taxon>
    </lineage>
</organism>
<accession>A0A0D0KZ75</accession>
<reference evidence="2 3" key="1">
    <citation type="submission" date="2014-12" db="EMBL/GenBank/DDBJ databases">
        <title>16Stimator: statistical estimation of ribosomal gene copy numbers from draft genome assemblies.</title>
        <authorList>
            <person name="Perisin M.A."/>
            <person name="Vetter M."/>
            <person name="Gilbert J.A."/>
            <person name="Bergelson J."/>
        </authorList>
    </citation>
    <scope>NUCLEOTIDE SEQUENCE [LARGE SCALE GENOMIC DNA]</scope>
    <source>
        <strain evidence="2 3">MEJ086</strain>
    </source>
</reference>
<dbReference type="EMBL" id="JXQW01000006">
    <property type="protein sequence ID" value="KIQ05286.1"/>
    <property type="molecule type" value="Genomic_DNA"/>
</dbReference>
<evidence type="ECO:0000313" key="2">
    <source>
        <dbReference type="EMBL" id="KIQ05286.1"/>
    </source>
</evidence>
<evidence type="ECO:0008006" key="4">
    <source>
        <dbReference type="Google" id="ProtNLM"/>
    </source>
</evidence>